<dbReference type="GO" id="GO:0006227">
    <property type="term" value="P:dUDP biosynthetic process"/>
    <property type="evidence" value="ECO:0007669"/>
    <property type="project" value="TreeGrafter"/>
</dbReference>
<comment type="catalytic activity">
    <reaction evidence="7 8">
        <text>dTMP + ATP = dTDP + ADP</text>
        <dbReference type="Rhea" id="RHEA:13517"/>
        <dbReference type="ChEBI" id="CHEBI:30616"/>
        <dbReference type="ChEBI" id="CHEBI:58369"/>
        <dbReference type="ChEBI" id="CHEBI:63528"/>
        <dbReference type="ChEBI" id="CHEBI:456216"/>
        <dbReference type="EC" id="2.7.4.9"/>
    </reaction>
</comment>
<keyword evidence="4 8" id="KW-0547">Nucleotide-binding</keyword>
<dbReference type="PANTHER" id="PTHR10344">
    <property type="entry name" value="THYMIDYLATE KINASE"/>
    <property type="match status" value="1"/>
</dbReference>
<sequence length="230" mass="27147">MDRRKGKLIVIDGTDGSGKGTQTELLLKYLEQHKVKNKYIDFPRYYTSFHGQMVGRYLAGEFGNKESASPYLSSLFYAMDRLTARDEIVDWLEEGNTVVANRYTTSSMAFQTARIEKKKREEFLKWLYEMEYKEHKLPKEDVVIFLYVPVEISQKLIEQKAKREYAKGKKKDEYEADVEYQKEVLRLYLELAKKYKHWEVIRCVDSKGKLLPVTKVHQKIMKALKRHGVV</sequence>
<evidence type="ECO:0000256" key="6">
    <source>
        <dbReference type="ARBA" id="ARBA00022840"/>
    </source>
</evidence>
<dbReference type="HAMAP" id="MF_00165">
    <property type="entry name" value="Thymidylate_kinase"/>
    <property type="match status" value="1"/>
</dbReference>
<dbReference type="SUPFAM" id="SSF52540">
    <property type="entry name" value="P-loop containing nucleoside triphosphate hydrolases"/>
    <property type="match status" value="1"/>
</dbReference>
<organism evidence="10 11">
    <name type="scientific">Candidatus Collierbacteria bacterium RIFOXYA2_FULL_46_10</name>
    <dbReference type="NCBI Taxonomy" id="1817726"/>
    <lineage>
        <taxon>Bacteria</taxon>
        <taxon>Candidatus Collieribacteriota</taxon>
    </lineage>
</organism>
<feature type="domain" description="Thymidylate kinase-like" evidence="9">
    <location>
        <begin position="11"/>
        <end position="202"/>
    </location>
</feature>
<evidence type="ECO:0000259" key="9">
    <source>
        <dbReference type="Pfam" id="PF02223"/>
    </source>
</evidence>
<proteinExistence type="inferred from homology"/>
<evidence type="ECO:0000256" key="7">
    <source>
        <dbReference type="ARBA" id="ARBA00048743"/>
    </source>
</evidence>
<dbReference type="GO" id="GO:0006235">
    <property type="term" value="P:dTTP biosynthetic process"/>
    <property type="evidence" value="ECO:0007669"/>
    <property type="project" value="UniProtKB-UniRule"/>
</dbReference>
<dbReference type="GO" id="GO:0004798">
    <property type="term" value="F:dTMP kinase activity"/>
    <property type="evidence" value="ECO:0007669"/>
    <property type="project" value="UniProtKB-UniRule"/>
</dbReference>
<dbReference type="Gene3D" id="3.40.50.300">
    <property type="entry name" value="P-loop containing nucleotide triphosphate hydrolases"/>
    <property type="match status" value="1"/>
</dbReference>
<gene>
    <name evidence="8" type="primary">tmk</name>
    <name evidence="10" type="ORF">A2228_02315</name>
</gene>
<evidence type="ECO:0000313" key="10">
    <source>
        <dbReference type="EMBL" id="OGD74359.1"/>
    </source>
</evidence>
<keyword evidence="3 8" id="KW-0545">Nucleotide biosynthesis</keyword>
<dbReference type="CDD" id="cd01672">
    <property type="entry name" value="TMPK"/>
    <property type="match status" value="1"/>
</dbReference>
<dbReference type="InterPro" id="IPR018094">
    <property type="entry name" value="Thymidylate_kinase"/>
</dbReference>
<evidence type="ECO:0000256" key="2">
    <source>
        <dbReference type="ARBA" id="ARBA00022679"/>
    </source>
</evidence>
<dbReference type="GO" id="GO:0006233">
    <property type="term" value="P:dTDP biosynthetic process"/>
    <property type="evidence" value="ECO:0007669"/>
    <property type="project" value="InterPro"/>
</dbReference>
<dbReference type="Pfam" id="PF02223">
    <property type="entry name" value="Thymidylate_kin"/>
    <property type="match status" value="1"/>
</dbReference>
<evidence type="ECO:0000256" key="1">
    <source>
        <dbReference type="ARBA" id="ARBA00009776"/>
    </source>
</evidence>
<evidence type="ECO:0000256" key="4">
    <source>
        <dbReference type="ARBA" id="ARBA00022741"/>
    </source>
</evidence>
<comment type="similarity">
    <text evidence="1 8">Belongs to the thymidylate kinase family.</text>
</comment>
<dbReference type="GO" id="GO:0005524">
    <property type="term" value="F:ATP binding"/>
    <property type="evidence" value="ECO:0007669"/>
    <property type="project" value="UniProtKB-UniRule"/>
</dbReference>
<dbReference type="Proteomes" id="UP000176191">
    <property type="component" value="Unassembled WGS sequence"/>
</dbReference>
<comment type="function">
    <text evidence="8">Phosphorylation of dTMP to form dTDP in both de novo and salvage pathways of dTTP synthesis.</text>
</comment>
<keyword evidence="5 8" id="KW-0418">Kinase</keyword>
<keyword evidence="6 8" id="KW-0067">ATP-binding</keyword>
<keyword evidence="2 8" id="KW-0808">Transferase</keyword>
<comment type="caution">
    <text evidence="8">Lacks conserved residue(s) required for the propagation of feature annotation.</text>
</comment>
<dbReference type="EMBL" id="MFAK01000037">
    <property type="protein sequence ID" value="OGD74359.1"/>
    <property type="molecule type" value="Genomic_DNA"/>
</dbReference>
<dbReference type="PANTHER" id="PTHR10344:SF4">
    <property type="entry name" value="UMP-CMP KINASE 2, MITOCHONDRIAL"/>
    <property type="match status" value="1"/>
</dbReference>
<evidence type="ECO:0000256" key="5">
    <source>
        <dbReference type="ARBA" id="ARBA00022777"/>
    </source>
</evidence>
<dbReference type="GO" id="GO:0005737">
    <property type="term" value="C:cytoplasm"/>
    <property type="evidence" value="ECO:0007669"/>
    <property type="project" value="TreeGrafter"/>
</dbReference>
<name>A0A1F5F407_9BACT</name>
<dbReference type="AlphaFoldDB" id="A0A1F5F407"/>
<protein>
    <recommendedName>
        <fullName evidence="8">Thymidylate kinase</fullName>
        <ecNumber evidence="8">2.7.4.9</ecNumber>
    </recommendedName>
    <alternativeName>
        <fullName evidence="8">dTMP kinase</fullName>
    </alternativeName>
</protein>
<dbReference type="InterPro" id="IPR027417">
    <property type="entry name" value="P-loop_NTPase"/>
</dbReference>
<dbReference type="EC" id="2.7.4.9" evidence="8"/>
<evidence type="ECO:0000256" key="3">
    <source>
        <dbReference type="ARBA" id="ARBA00022727"/>
    </source>
</evidence>
<comment type="caution">
    <text evidence="10">The sequence shown here is derived from an EMBL/GenBank/DDBJ whole genome shotgun (WGS) entry which is preliminary data.</text>
</comment>
<evidence type="ECO:0000313" key="11">
    <source>
        <dbReference type="Proteomes" id="UP000176191"/>
    </source>
</evidence>
<evidence type="ECO:0000256" key="8">
    <source>
        <dbReference type="HAMAP-Rule" id="MF_00165"/>
    </source>
</evidence>
<accession>A0A1F5F407</accession>
<reference evidence="10 11" key="1">
    <citation type="journal article" date="2016" name="Nat. Commun.">
        <title>Thousands of microbial genomes shed light on interconnected biogeochemical processes in an aquifer system.</title>
        <authorList>
            <person name="Anantharaman K."/>
            <person name="Brown C.T."/>
            <person name="Hug L.A."/>
            <person name="Sharon I."/>
            <person name="Castelle C.J."/>
            <person name="Probst A.J."/>
            <person name="Thomas B.C."/>
            <person name="Singh A."/>
            <person name="Wilkins M.J."/>
            <person name="Karaoz U."/>
            <person name="Brodie E.L."/>
            <person name="Williams K.H."/>
            <person name="Hubbard S.S."/>
            <person name="Banfield J.F."/>
        </authorList>
    </citation>
    <scope>NUCLEOTIDE SEQUENCE [LARGE SCALE GENOMIC DNA]</scope>
</reference>
<dbReference type="InterPro" id="IPR039430">
    <property type="entry name" value="Thymidylate_kin-like_dom"/>
</dbReference>